<dbReference type="PANTHER" id="PTHR30514">
    <property type="entry name" value="GLUCOKINASE"/>
    <property type="match status" value="1"/>
</dbReference>
<dbReference type="GO" id="GO:0003700">
    <property type="term" value="F:DNA-binding transcription factor activity"/>
    <property type="evidence" value="ECO:0007669"/>
    <property type="project" value="InterPro"/>
</dbReference>
<keyword evidence="1" id="KW-0805">Transcription regulation</keyword>
<dbReference type="GO" id="GO:0097367">
    <property type="term" value="F:carbohydrate derivative binding"/>
    <property type="evidence" value="ECO:0007669"/>
    <property type="project" value="InterPro"/>
</dbReference>
<dbReference type="SUPFAM" id="SSF46689">
    <property type="entry name" value="Homeodomain-like"/>
    <property type="match status" value="1"/>
</dbReference>
<comment type="caution">
    <text evidence="6">The sequence shown here is derived from an EMBL/GenBank/DDBJ whole genome shotgun (WGS) entry which is preliminary data.</text>
</comment>
<dbReference type="InterPro" id="IPR047640">
    <property type="entry name" value="RpiR-like"/>
</dbReference>
<dbReference type="InterPro" id="IPR035472">
    <property type="entry name" value="RpiR-like_SIS"/>
</dbReference>
<feature type="domain" description="SIS" evidence="5">
    <location>
        <begin position="133"/>
        <end position="277"/>
    </location>
</feature>
<proteinExistence type="predicted"/>
<evidence type="ECO:0000259" key="5">
    <source>
        <dbReference type="PROSITE" id="PS51464"/>
    </source>
</evidence>
<dbReference type="PANTHER" id="PTHR30514:SF1">
    <property type="entry name" value="HTH-TYPE TRANSCRIPTIONAL REGULATOR HEXR-RELATED"/>
    <property type="match status" value="1"/>
</dbReference>
<gene>
    <name evidence="6" type="ORF">G5B42_01130</name>
</gene>
<feature type="domain" description="HTH rpiR-type" evidence="4">
    <location>
        <begin position="13"/>
        <end position="89"/>
    </location>
</feature>
<keyword evidence="3" id="KW-0804">Transcription</keyword>
<dbReference type="InterPro" id="IPR036388">
    <property type="entry name" value="WH-like_DNA-bd_sf"/>
</dbReference>
<dbReference type="Pfam" id="PF01418">
    <property type="entry name" value="HTH_6"/>
    <property type="match status" value="1"/>
</dbReference>
<dbReference type="AlphaFoldDB" id="A0A8J6HZT6"/>
<evidence type="ECO:0000256" key="2">
    <source>
        <dbReference type="ARBA" id="ARBA00023125"/>
    </source>
</evidence>
<dbReference type="Gene3D" id="1.10.10.10">
    <property type="entry name" value="Winged helix-like DNA-binding domain superfamily/Winged helix DNA-binding domain"/>
    <property type="match status" value="1"/>
</dbReference>
<evidence type="ECO:0000256" key="3">
    <source>
        <dbReference type="ARBA" id="ARBA00023163"/>
    </source>
</evidence>
<dbReference type="InterPro" id="IPR009057">
    <property type="entry name" value="Homeodomain-like_sf"/>
</dbReference>
<keyword evidence="7" id="KW-1185">Reference proteome</keyword>
<reference evidence="6" key="1">
    <citation type="submission" date="2020-06" db="EMBL/GenBank/DDBJ databases">
        <title>Novel chitinolytic bacterium.</title>
        <authorList>
            <person name="Ungkulpasvich U."/>
            <person name="Kosugi A."/>
            <person name="Uke A."/>
        </authorList>
    </citation>
    <scope>NUCLEOTIDE SEQUENCE</scope>
    <source>
        <strain evidence="6">UUS1-1</strain>
    </source>
</reference>
<dbReference type="Proteomes" id="UP000657177">
    <property type="component" value="Unassembled WGS sequence"/>
</dbReference>
<evidence type="ECO:0000313" key="7">
    <source>
        <dbReference type="Proteomes" id="UP000657177"/>
    </source>
</evidence>
<dbReference type="Pfam" id="PF01380">
    <property type="entry name" value="SIS"/>
    <property type="match status" value="1"/>
</dbReference>
<keyword evidence="2" id="KW-0238">DNA-binding</keyword>
<accession>A0A8J6HZT6</accession>
<dbReference type="GO" id="GO:1901135">
    <property type="term" value="P:carbohydrate derivative metabolic process"/>
    <property type="evidence" value="ECO:0007669"/>
    <property type="project" value="InterPro"/>
</dbReference>
<evidence type="ECO:0000259" key="4">
    <source>
        <dbReference type="PROSITE" id="PS51071"/>
    </source>
</evidence>
<dbReference type="InterPro" id="IPR001347">
    <property type="entry name" value="SIS_dom"/>
</dbReference>
<sequence>MTVLSDREIKNPHGTFVKTRFLLPSLTKAEKKVAVFLLEKPDLVLGLTLAEFAEAAGSSQASVLRFCQKLGLEGFSELKLHLTKELSVKQPDVTSQEVSLDDSFAEIMEKVFLINIQTLQDTLALNAQNCEEALNALLTASRVIFFGMGDAIIPCYFADIKFKRLGINSQVHSDPDLQLTMASLLEPGDVAFAVSHSGRSRTIVEAMRLAKERKATTISITKYEKSPLTKVSDITIFTATVDTTLGKEIIARRVAEQAILESLYLGLLAKKRQQYEKNLKITTEVIKFNKL</sequence>
<evidence type="ECO:0000256" key="1">
    <source>
        <dbReference type="ARBA" id="ARBA00023015"/>
    </source>
</evidence>
<dbReference type="InterPro" id="IPR000281">
    <property type="entry name" value="HTH_RpiR"/>
</dbReference>
<organism evidence="6 7">
    <name type="scientific">Capillibacterium thermochitinicola</name>
    <dbReference type="NCBI Taxonomy" id="2699427"/>
    <lineage>
        <taxon>Bacteria</taxon>
        <taxon>Bacillati</taxon>
        <taxon>Bacillota</taxon>
        <taxon>Capillibacterium</taxon>
    </lineage>
</organism>
<protein>
    <submittedName>
        <fullName evidence="6">MurR/RpiR family transcriptional regulator</fullName>
    </submittedName>
</protein>
<dbReference type="PROSITE" id="PS51464">
    <property type="entry name" value="SIS"/>
    <property type="match status" value="1"/>
</dbReference>
<dbReference type="SUPFAM" id="SSF53697">
    <property type="entry name" value="SIS domain"/>
    <property type="match status" value="1"/>
</dbReference>
<name>A0A8J6HZT6_9FIRM</name>
<dbReference type="EMBL" id="JAAKDE010000002">
    <property type="protein sequence ID" value="MBA2132159.1"/>
    <property type="molecule type" value="Genomic_DNA"/>
</dbReference>
<dbReference type="RefSeq" id="WP_181338604.1">
    <property type="nucleotide sequence ID" value="NZ_JAAKDE010000002.1"/>
</dbReference>
<dbReference type="PROSITE" id="PS51071">
    <property type="entry name" value="HTH_RPIR"/>
    <property type="match status" value="1"/>
</dbReference>
<evidence type="ECO:0000313" key="6">
    <source>
        <dbReference type="EMBL" id="MBA2132159.1"/>
    </source>
</evidence>
<dbReference type="GO" id="GO:0003677">
    <property type="term" value="F:DNA binding"/>
    <property type="evidence" value="ECO:0007669"/>
    <property type="project" value="UniProtKB-KW"/>
</dbReference>
<dbReference type="InterPro" id="IPR046348">
    <property type="entry name" value="SIS_dom_sf"/>
</dbReference>
<dbReference type="Gene3D" id="3.40.50.10490">
    <property type="entry name" value="Glucose-6-phosphate isomerase like protein, domain 1"/>
    <property type="match status" value="1"/>
</dbReference>
<dbReference type="CDD" id="cd05013">
    <property type="entry name" value="SIS_RpiR"/>
    <property type="match status" value="1"/>
</dbReference>